<evidence type="ECO:0000313" key="2">
    <source>
        <dbReference type="EMBL" id="CAI2371809.1"/>
    </source>
</evidence>
<dbReference type="AlphaFoldDB" id="A0AAD1UTX4"/>
<reference evidence="2" key="1">
    <citation type="submission" date="2023-07" db="EMBL/GenBank/DDBJ databases">
        <authorList>
            <consortium name="AG Swart"/>
            <person name="Singh M."/>
            <person name="Singh A."/>
            <person name="Seah K."/>
            <person name="Emmerich C."/>
        </authorList>
    </citation>
    <scope>NUCLEOTIDE SEQUENCE</scope>
    <source>
        <strain evidence="2">DP1</strain>
    </source>
</reference>
<organism evidence="2 3">
    <name type="scientific">Euplotes crassus</name>
    <dbReference type="NCBI Taxonomy" id="5936"/>
    <lineage>
        <taxon>Eukaryota</taxon>
        <taxon>Sar</taxon>
        <taxon>Alveolata</taxon>
        <taxon>Ciliophora</taxon>
        <taxon>Intramacronucleata</taxon>
        <taxon>Spirotrichea</taxon>
        <taxon>Hypotrichia</taxon>
        <taxon>Euplotida</taxon>
        <taxon>Euplotidae</taxon>
        <taxon>Moneuplotes</taxon>
    </lineage>
</organism>
<evidence type="ECO:0000313" key="3">
    <source>
        <dbReference type="Proteomes" id="UP001295684"/>
    </source>
</evidence>
<gene>
    <name evidence="2" type="ORF">ECRASSUSDP1_LOCUS13134</name>
</gene>
<feature type="region of interest" description="Disordered" evidence="1">
    <location>
        <begin position="261"/>
        <end position="283"/>
    </location>
</feature>
<feature type="compositionally biased region" description="Basic and acidic residues" evidence="1">
    <location>
        <begin position="267"/>
        <end position="283"/>
    </location>
</feature>
<dbReference type="EMBL" id="CAMPGE010013066">
    <property type="protein sequence ID" value="CAI2371809.1"/>
    <property type="molecule type" value="Genomic_DNA"/>
</dbReference>
<sequence length="283" mass="31390">MKTNCTIISSNKIFIPTQNEAVDENIRAKPKELDSLISHPAQTQLALSPKPKSPNLSCYSKLSKPLKKPVECVQSSVSAPIPIKSQISVASQTTQKIDTNKEGPKALRTIQKRLNLLTKSCLSSAPVKNPFITPWLSLIDQSELAYLIGPFQNQSQIGKFQKSELHCLLASLVDLRTYVNKAVTSEPKSEGPNKRFKYEVKEGNQLVEKEIEVSNQASDKLKTKVANQKEQLTLQNGIITKYKTEVAALKDKVKALENANKRLMSNTKERGSSKPDVKMDGCQ</sequence>
<protein>
    <submittedName>
        <fullName evidence="2">Uncharacterized protein</fullName>
    </submittedName>
</protein>
<name>A0AAD1UTX4_EUPCR</name>
<evidence type="ECO:0000256" key="1">
    <source>
        <dbReference type="SAM" id="MobiDB-lite"/>
    </source>
</evidence>
<accession>A0AAD1UTX4</accession>
<dbReference type="Proteomes" id="UP001295684">
    <property type="component" value="Unassembled WGS sequence"/>
</dbReference>
<keyword evidence="3" id="KW-1185">Reference proteome</keyword>
<proteinExistence type="predicted"/>
<comment type="caution">
    <text evidence="2">The sequence shown here is derived from an EMBL/GenBank/DDBJ whole genome shotgun (WGS) entry which is preliminary data.</text>
</comment>